<proteinExistence type="predicted"/>
<keyword evidence="5" id="KW-1185">Reference proteome</keyword>
<reference evidence="5" key="1">
    <citation type="journal article" date="2019" name="Int. J. Syst. Evol. Microbiol.">
        <title>The Global Catalogue of Microorganisms (GCM) 10K type strain sequencing project: providing services to taxonomists for standard genome sequencing and annotation.</title>
        <authorList>
            <consortium name="The Broad Institute Genomics Platform"/>
            <consortium name="The Broad Institute Genome Sequencing Center for Infectious Disease"/>
            <person name="Wu L."/>
            <person name="Ma J."/>
        </authorList>
    </citation>
    <scope>NUCLEOTIDE SEQUENCE [LARGE SCALE GENOMIC DNA]</scope>
    <source>
        <strain evidence="5">JCM 17125</strain>
    </source>
</reference>
<keyword evidence="2" id="KW-0804">Transcription</keyword>
<feature type="domain" description="ANTAR" evidence="3">
    <location>
        <begin position="191"/>
        <end position="252"/>
    </location>
</feature>
<dbReference type="RefSeq" id="WP_344946294.1">
    <property type="nucleotide sequence ID" value="NZ_BAABDC010000003.1"/>
</dbReference>
<dbReference type="InterPro" id="IPR003018">
    <property type="entry name" value="GAF"/>
</dbReference>
<dbReference type="SMART" id="SM01012">
    <property type="entry name" value="ANTAR"/>
    <property type="match status" value="1"/>
</dbReference>
<dbReference type="InterPro" id="IPR029016">
    <property type="entry name" value="GAF-like_dom_sf"/>
</dbReference>
<dbReference type="Gene3D" id="1.10.10.10">
    <property type="entry name" value="Winged helix-like DNA-binding domain superfamily/Winged helix DNA-binding domain"/>
    <property type="match status" value="1"/>
</dbReference>
<dbReference type="Gene3D" id="3.30.450.40">
    <property type="match status" value="1"/>
</dbReference>
<evidence type="ECO:0000313" key="5">
    <source>
        <dbReference type="Proteomes" id="UP001501468"/>
    </source>
</evidence>
<sequence length="264" mass="27919">MDDNRGEYGRAHGDWQSDDASRVDRLAALSQMVDCEPPARGHSPGLISSLNSLCSVAVREVPASGAGLSLTAGQPGAGSAAAWSGHNAQRLEELQFSLGEGPCIEAVDVRRPAFEPDLTTTGSRRWPLYAPAACDLGARAVFAVPLQMGAARLGVLDIYRDQPGSLTAKAMRDVFILAEVALALLLESQRTRNRASFEKGMNEVVAHRTVIYQAQGKVMVALGISLPEALSRLQAHAFSTGRSLADVAQDVLDGTTVLDKDPGG</sequence>
<name>A0ABP7DND9_9MICO</name>
<evidence type="ECO:0000256" key="2">
    <source>
        <dbReference type="ARBA" id="ARBA00023163"/>
    </source>
</evidence>
<evidence type="ECO:0000256" key="1">
    <source>
        <dbReference type="ARBA" id="ARBA00023015"/>
    </source>
</evidence>
<evidence type="ECO:0000259" key="3">
    <source>
        <dbReference type="PROSITE" id="PS50921"/>
    </source>
</evidence>
<gene>
    <name evidence="4" type="ORF">GCM10022399_23560</name>
</gene>
<keyword evidence="1" id="KW-0805">Transcription regulation</keyword>
<dbReference type="SUPFAM" id="SSF55781">
    <property type="entry name" value="GAF domain-like"/>
    <property type="match status" value="1"/>
</dbReference>
<dbReference type="InterPro" id="IPR005561">
    <property type="entry name" value="ANTAR"/>
</dbReference>
<dbReference type="PROSITE" id="PS50921">
    <property type="entry name" value="ANTAR"/>
    <property type="match status" value="1"/>
</dbReference>
<comment type="caution">
    <text evidence="4">The sequence shown here is derived from an EMBL/GenBank/DDBJ whole genome shotgun (WGS) entry which is preliminary data.</text>
</comment>
<organism evidence="4 5">
    <name type="scientific">Terrabacter ginsenosidimutans</name>
    <dbReference type="NCBI Taxonomy" id="490575"/>
    <lineage>
        <taxon>Bacteria</taxon>
        <taxon>Bacillati</taxon>
        <taxon>Actinomycetota</taxon>
        <taxon>Actinomycetes</taxon>
        <taxon>Micrococcales</taxon>
        <taxon>Intrasporangiaceae</taxon>
        <taxon>Terrabacter</taxon>
    </lineage>
</organism>
<dbReference type="Pfam" id="PF13185">
    <property type="entry name" value="GAF_2"/>
    <property type="match status" value="1"/>
</dbReference>
<dbReference type="EMBL" id="BAABDC010000003">
    <property type="protein sequence ID" value="GAA3706099.1"/>
    <property type="molecule type" value="Genomic_DNA"/>
</dbReference>
<dbReference type="Proteomes" id="UP001501468">
    <property type="component" value="Unassembled WGS sequence"/>
</dbReference>
<evidence type="ECO:0000313" key="4">
    <source>
        <dbReference type="EMBL" id="GAA3706099.1"/>
    </source>
</evidence>
<protein>
    <submittedName>
        <fullName evidence="4">GAF domain-containing protein</fullName>
    </submittedName>
</protein>
<accession>A0ABP7DND9</accession>
<dbReference type="InterPro" id="IPR036388">
    <property type="entry name" value="WH-like_DNA-bd_sf"/>
</dbReference>
<dbReference type="Pfam" id="PF03861">
    <property type="entry name" value="ANTAR"/>
    <property type="match status" value="1"/>
</dbReference>